<evidence type="ECO:0000256" key="5">
    <source>
        <dbReference type="ARBA" id="ARBA00023002"/>
    </source>
</evidence>
<evidence type="ECO:0000256" key="8">
    <source>
        <dbReference type="RuleBase" id="RU003369"/>
    </source>
</evidence>
<dbReference type="Proteomes" id="UP000239156">
    <property type="component" value="Unassembled WGS sequence"/>
</dbReference>
<feature type="domain" description="Lactate/malate dehydrogenase C-terminal" evidence="11">
    <location>
        <begin position="190"/>
        <end position="222"/>
    </location>
</feature>
<dbReference type="PROSITE" id="PS00068">
    <property type="entry name" value="MDH"/>
    <property type="match status" value="1"/>
</dbReference>
<comment type="similarity">
    <text evidence="1">Belongs to the LDH/MDH superfamily. MDH type 1 family.</text>
</comment>
<evidence type="ECO:0000256" key="3">
    <source>
        <dbReference type="ARBA" id="ARBA00012995"/>
    </source>
</evidence>
<dbReference type="GO" id="GO:0006108">
    <property type="term" value="P:malate metabolic process"/>
    <property type="evidence" value="ECO:0007669"/>
    <property type="project" value="InterPro"/>
</dbReference>
<dbReference type="PANTHER" id="PTHR11540">
    <property type="entry name" value="MALATE AND LACTATE DEHYDROGENASE"/>
    <property type="match status" value="1"/>
</dbReference>
<dbReference type="InterPro" id="IPR001236">
    <property type="entry name" value="Lactate/malate_DH_N"/>
</dbReference>
<gene>
    <name evidence="12" type="ORF">PSTT_09098</name>
</gene>
<comment type="subunit">
    <text evidence="2">Homodimer.</text>
</comment>
<proteinExistence type="inferred from homology"/>
<dbReference type="GO" id="GO:0006099">
    <property type="term" value="P:tricarboxylic acid cycle"/>
    <property type="evidence" value="ECO:0007669"/>
    <property type="project" value="UniProtKB-KW"/>
</dbReference>
<evidence type="ECO:0000313" key="13">
    <source>
        <dbReference type="Proteomes" id="UP000239156"/>
    </source>
</evidence>
<dbReference type="Pfam" id="PF02866">
    <property type="entry name" value="Ldh_1_C"/>
    <property type="match status" value="2"/>
</dbReference>
<evidence type="ECO:0000256" key="9">
    <source>
        <dbReference type="RuleBase" id="RU003405"/>
    </source>
</evidence>
<dbReference type="Gene3D" id="3.90.110.10">
    <property type="entry name" value="Lactate dehydrogenase/glycoside hydrolase, family 4, C-terminal"/>
    <property type="match status" value="1"/>
</dbReference>
<dbReference type="EC" id="1.1.1.37" evidence="3 9"/>
<dbReference type="EMBL" id="PKSL01000089">
    <property type="protein sequence ID" value="POW06201.1"/>
    <property type="molecule type" value="Genomic_DNA"/>
</dbReference>
<dbReference type="InterPro" id="IPR015955">
    <property type="entry name" value="Lactate_DH/Glyco_Ohase_4_C"/>
</dbReference>
<evidence type="ECO:0000256" key="7">
    <source>
        <dbReference type="ARBA" id="ARBA00048313"/>
    </source>
</evidence>
<feature type="non-terminal residue" evidence="12">
    <location>
        <position position="1"/>
    </location>
</feature>
<dbReference type="NCBIfam" id="TIGR01772">
    <property type="entry name" value="MDH_euk_gproteo"/>
    <property type="match status" value="1"/>
</dbReference>
<dbReference type="SUPFAM" id="SSF51735">
    <property type="entry name" value="NAD(P)-binding Rossmann-fold domains"/>
    <property type="match status" value="1"/>
</dbReference>
<dbReference type="GO" id="GO:0005739">
    <property type="term" value="C:mitochondrion"/>
    <property type="evidence" value="ECO:0007669"/>
    <property type="project" value="TreeGrafter"/>
</dbReference>
<keyword evidence="4 9" id="KW-0816">Tricarboxylic acid cycle</keyword>
<dbReference type="CDD" id="cd01337">
    <property type="entry name" value="MDH_glyoxysomal_mitochondrial"/>
    <property type="match status" value="1"/>
</dbReference>
<dbReference type="InterPro" id="IPR010097">
    <property type="entry name" value="Malate_DH_type1"/>
</dbReference>
<evidence type="ECO:0000256" key="2">
    <source>
        <dbReference type="ARBA" id="ARBA00011738"/>
    </source>
</evidence>
<evidence type="ECO:0000256" key="1">
    <source>
        <dbReference type="ARBA" id="ARBA00008824"/>
    </source>
</evidence>
<sequence length="346" mass="36719">LSFIMTIAPISSVLRQNVTASILKPNSIARQFSSSSRTSPRLLSWVQLVSSLTRNSHFARRLANFVPCGIGQPLSLLMKQSSLVSELSLYDVRGSPGVAADVSHINTASTCKGYLPQDGGLEKALEGAQIVLVPPMNASIAADLATAAAKVCPKAHMLIIANPVNSTVPIVGEVFKKHNVFDPKRLFGVTTLDVVRASAFLSNLAKSHPKDTNVQVIGGHSGVTGEDYKALVKRIQFGGDEVVQAKDGAGSATLSMAYAAAIFTESLLKALGGAVGIIEPTFVKSHLYEKEGVEYFASNVELGPEGVGKILPIGSVSQEEQELINACLPELKKNIEKGVQFVQGRQ</sequence>
<dbReference type="Pfam" id="PF00056">
    <property type="entry name" value="Ldh_1_N"/>
    <property type="match status" value="1"/>
</dbReference>
<comment type="caution">
    <text evidence="12">The sequence shown here is derived from an EMBL/GenBank/DDBJ whole genome shotgun (WGS) entry which is preliminary data.</text>
</comment>
<keyword evidence="6 9" id="KW-0520">NAD</keyword>
<comment type="catalytic activity">
    <reaction evidence="7 9">
        <text>(S)-malate + NAD(+) = oxaloacetate + NADH + H(+)</text>
        <dbReference type="Rhea" id="RHEA:21432"/>
        <dbReference type="ChEBI" id="CHEBI:15378"/>
        <dbReference type="ChEBI" id="CHEBI:15589"/>
        <dbReference type="ChEBI" id="CHEBI:16452"/>
        <dbReference type="ChEBI" id="CHEBI:57540"/>
        <dbReference type="ChEBI" id="CHEBI:57945"/>
        <dbReference type="EC" id="1.1.1.37"/>
    </reaction>
</comment>
<dbReference type="VEuPathDB" id="FungiDB:PSHT_15832"/>
<dbReference type="GO" id="GO:0030060">
    <property type="term" value="F:L-malate dehydrogenase (NAD+) activity"/>
    <property type="evidence" value="ECO:0007669"/>
    <property type="project" value="UniProtKB-EC"/>
</dbReference>
<evidence type="ECO:0000256" key="4">
    <source>
        <dbReference type="ARBA" id="ARBA00022532"/>
    </source>
</evidence>
<keyword evidence="5 8" id="KW-0560">Oxidoreductase</keyword>
<name>A0A2S4V9K8_9BASI</name>
<dbReference type="InterPro" id="IPR022383">
    <property type="entry name" value="Lactate/malate_DH_C"/>
</dbReference>
<dbReference type="InterPro" id="IPR036291">
    <property type="entry name" value="NAD(P)-bd_dom_sf"/>
</dbReference>
<dbReference type="FunFam" id="3.90.110.10:FF:000001">
    <property type="entry name" value="Malate dehydrogenase"/>
    <property type="match status" value="1"/>
</dbReference>
<dbReference type="InterPro" id="IPR001252">
    <property type="entry name" value="Malate_DH_AS"/>
</dbReference>
<protein>
    <recommendedName>
        <fullName evidence="3 9">Malate dehydrogenase</fullName>
        <ecNumber evidence="3 9">1.1.1.37</ecNumber>
    </recommendedName>
</protein>
<organism evidence="12 13">
    <name type="scientific">Puccinia striiformis</name>
    <dbReference type="NCBI Taxonomy" id="27350"/>
    <lineage>
        <taxon>Eukaryota</taxon>
        <taxon>Fungi</taxon>
        <taxon>Dikarya</taxon>
        <taxon>Basidiomycota</taxon>
        <taxon>Pucciniomycotina</taxon>
        <taxon>Pucciniomycetes</taxon>
        <taxon>Pucciniales</taxon>
        <taxon>Pucciniaceae</taxon>
        <taxon>Puccinia</taxon>
    </lineage>
</organism>
<evidence type="ECO:0000313" key="12">
    <source>
        <dbReference type="EMBL" id="POW06201.1"/>
    </source>
</evidence>
<dbReference type="VEuPathDB" id="FungiDB:PSTT_09098"/>
<keyword evidence="13" id="KW-1185">Reference proteome</keyword>
<feature type="domain" description="Lactate/malate dehydrogenase N-terminal" evidence="10">
    <location>
        <begin position="69"/>
        <end position="188"/>
    </location>
</feature>
<dbReference type="PANTHER" id="PTHR11540:SF73">
    <property type="entry name" value="MALATE DEHYDROGENASE, MITOCHONDRIAL"/>
    <property type="match status" value="1"/>
</dbReference>
<dbReference type="AlphaFoldDB" id="A0A2S4V9K8"/>
<feature type="domain" description="Lactate/malate dehydrogenase C-terminal" evidence="11">
    <location>
        <begin position="225"/>
        <end position="342"/>
    </location>
</feature>
<dbReference type="Gene3D" id="3.40.50.720">
    <property type="entry name" value="NAD(P)-binding Rossmann-like Domain"/>
    <property type="match status" value="2"/>
</dbReference>
<reference evidence="12" key="1">
    <citation type="submission" date="2017-12" db="EMBL/GenBank/DDBJ databases">
        <title>Gene loss provides genomic basis for host adaptation in cereal stripe rust fungi.</title>
        <authorList>
            <person name="Xia C."/>
        </authorList>
    </citation>
    <scope>NUCLEOTIDE SEQUENCE [LARGE SCALE GENOMIC DNA]</scope>
    <source>
        <strain evidence="12">93-210</strain>
    </source>
</reference>
<evidence type="ECO:0000259" key="10">
    <source>
        <dbReference type="Pfam" id="PF00056"/>
    </source>
</evidence>
<evidence type="ECO:0000259" key="11">
    <source>
        <dbReference type="Pfam" id="PF02866"/>
    </source>
</evidence>
<evidence type="ECO:0000256" key="6">
    <source>
        <dbReference type="ARBA" id="ARBA00023027"/>
    </source>
</evidence>
<accession>A0A2S4V9K8</accession>
<dbReference type="SUPFAM" id="SSF56327">
    <property type="entry name" value="LDH C-terminal domain-like"/>
    <property type="match status" value="1"/>
</dbReference>